<dbReference type="SUPFAM" id="SSF55103">
    <property type="entry name" value="FAD-linked oxidases, C-terminal domain"/>
    <property type="match status" value="1"/>
</dbReference>
<dbReference type="Gene3D" id="1.10.45.10">
    <property type="entry name" value="Vanillyl-alcohol Oxidase, Chain A, domain 4"/>
    <property type="match status" value="1"/>
</dbReference>
<dbReference type="RefSeq" id="WP_078332692.1">
    <property type="nucleotide sequence ID" value="NZ_MAFQ01000001.1"/>
</dbReference>
<dbReference type="Pfam" id="PF02913">
    <property type="entry name" value="FAD-oxidase_C"/>
    <property type="match status" value="1"/>
</dbReference>
<dbReference type="AlphaFoldDB" id="A0A4R8RB54"/>
<dbReference type="InterPro" id="IPR016171">
    <property type="entry name" value="Vanillyl_alc_oxidase_C-sub2"/>
</dbReference>
<reference evidence="7" key="1">
    <citation type="submission" date="2018-12" db="EMBL/GenBank/DDBJ databases">
        <authorList>
            <person name="Behra P.R.K."/>
            <person name="Das S."/>
            <person name="Pettersson B.M.F."/>
            <person name="Shirreff L."/>
            <person name="Ducote T."/>
            <person name="Jacobsson K.-G."/>
            <person name="Ennis D.G."/>
            <person name="Kirsebom L.A."/>
        </authorList>
    </citation>
    <scope>NUCLEOTIDE SEQUENCE</scope>
    <source>
        <strain evidence="7">DSM 45524</strain>
    </source>
</reference>
<keyword evidence="4" id="KW-0274">FAD</keyword>
<accession>A0A4R8RB54</accession>
<feature type="domain" description="FAD-binding PCMH-type" evidence="6">
    <location>
        <begin position="35"/>
        <end position="214"/>
    </location>
</feature>
<dbReference type="GO" id="GO:0022904">
    <property type="term" value="P:respiratory electron transport chain"/>
    <property type="evidence" value="ECO:0007669"/>
    <property type="project" value="TreeGrafter"/>
</dbReference>
<dbReference type="PANTHER" id="PTHR43716:SF1">
    <property type="entry name" value="D-2-HYDROXYGLUTARATE DEHYDROGENASE, MITOCHONDRIAL"/>
    <property type="match status" value="1"/>
</dbReference>
<dbReference type="InterPro" id="IPR016166">
    <property type="entry name" value="FAD-bd_PCMH"/>
</dbReference>
<evidence type="ECO:0000256" key="1">
    <source>
        <dbReference type="ARBA" id="ARBA00001974"/>
    </source>
</evidence>
<keyword evidence="5 8" id="KW-0560">Oxidoreductase</keyword>
<organism evidence="8 9">
    <name type="scientific">Mycobacteroides franklinii</name>
    <dbReference type="NCBI Taxonomy" id="948102"/>
    <lineage>
        <taxon>Bacteria</taxon>
        <taxon>Bacillati</taxon>
        <taxon>Actinomycetota</taxon>
        <taxon>Actinomycetes</taxon>
        <taxon>Mycobacteriales</taxon>
        <taxon>Mycobacteriaceae</taxon>
        <taxon>Mycobacteroides</taxon>
    </lineage>
</organism>
<dbReference type="PROSITE" id="PS51387">
    <property type="entry name" value="FAD_PCMH"/>
    <property type="match status" value="1"/>
</dbReference>
<dbReference type="InterPro" id="IPR006094">
    <property type="entry name" value="Oxid_FAD_bind_N"/>
</dbReference>
<dbReference type="Pfam" id="PF01565">
    <property type="entry name" value="FAD_binding_4"/>
    <property type="match status" value="1"/>
</dbReference>
<reference evidence="9 10" key="2">
    <citation type="journal article" date="2019" name="Sci. Rep.">
        <title>Extended insight into the Mycobacterium chelonae-abscessus complex through whole genome sequencing of Mycobacterium salmoniphilum outbreak and Mycobacterium salmoniphilum-like strains.</title>
        <authorList>
            <person name="Behra P.R.K."/>
            <person name="Das S."/>
            <person name="Pettersson B.M.F."/>
            <person name="Shirreff L."/>
            <person name="DuCote T."/>
            <person name="Jacobsson K.G."/>
            <person name="Ennis D.G."/>
            <person name="Kirsebom L.A."/>
        </authorList>
    </citation>
    <scope>NUCLEOTIDE SEQUENCE [LARGE SCALE GENOMIC DNA]</scope>
    <source>
        <strain evidence="8 9">CCUG 63697</strain>
        <strain evidence="7 10">DSM 45524</strain>
    </source>
</reference>
<dbReference type="Proteomes" id="UP000295165">
    <property type="component" value="Unassembled WGS sequence"/>
</dbReference>
<evidence type="ECO:0000313" key="8">
    <source>
        <dbReference type="EMBL" id="TDZ52168.1"/>
    </source>
</evidence>
<evidence type="ECO:0000259" key="6">
    <source>
        <dbReference type="PROSITE" id="PS51387"/>
    </source>
</evidence>
<evidence type="ECO:0000256" key="5">
    <source>
        <dbReference type="ARBA" id="ARBA00023002"/>
    </source>
</evidence>
<evidence type="ECO:0000313" key="9">
    <source>
        <dbReference type="Proteomes" id="UP000295165"/>
    </source>
</evidence>
<dbReference type="EC" id="1.-.-.-" evidence="8"/>
<dbReference type="Gene3D" id="3.30.70.2190">
    <property type="match status" value="1"/>
</dbReference>
<dbReference type="EMBL" id="PECC01000026">
    <property type="protein sequence ID" value="TDZ52168.1"/>
    <property type="molecule type" value="Genomic_DNA"/>
</dbReference>
<name>A0A4R8RB54_9MYCO</name>
<dbReference type="InterPro" id="IPR036318">
    <property type="entry name" value="FAD-bd_PCMH-like_sf"/>
</dbReference>
<dbReference type="PANTHER" id="PTHR43716">
    <property type="entry name" value="D-2-HYDROXYGLUTARATE DEHYDROGENASE, MITOCHONDRIAL"/>
    <property type="match status" value="1"/>
</dbReference>
<dbReference type="FunFam" id="3.30.465.10:FF:000016">
    <property type="entry name" value="probable D-lactate dehydrogenase, mitochondrial"/>
    <property type="match status" value="1"/>
</dbReference>
<dbReference type="FunFam" id="1.10.45.10:FF:000001">
    <property type="entry name" value="D-lactate dehydrogenase mitochondrial"/>
    <property type="match status" value="1"/>
</dbReference>
<comment type="cofactor">
    <cofactor evidence="1">
        <name>FAD</name>
        <dbReference type="ChEBI" id="CHEBI:57692"/>
    </cofactor>
</comment>
<dbReference type="Gene3D" id="3.30.465.10">
    <property type="match status" value="1"/>
</dbReference>
<keyword evidence="3" id="KW-0285">Flavoprotein</keyword>
<dbReference type="Gene3D" id="3.30.70.2740">
    <property type="match status" value="1"/>
</dbReference>
<comment type="caution">
    <text evidence="8">The sequence shown here is derived from an EMBL/GenBank/DDBJ whole genome shotgun (WGS) entry which is preliminary data.</text>
</comment>
<gene>
    <name evidence="8" type="ORF">CCUG63697_00639</name>
    <name evidence="7" type="ORF">EJ571_22320</name>
</gene>
<evidence type="ECO:0000256" key="3">
    <source>
        <dbReference type="ARBA" id="ARBA00022630"/>
    </source>
</evidence>
<dbReference type="InterPro" id="IPR016169">
    <property type="entry name" value="FAD-bd_PCMH_sub2"/>
</dbReference>
<dbReference type="InterPro" id="IPR051264">
    <property type="entry name" value="FAD-oxidored/transferase_4"/>
</dbReference>
<keyword evidence="9" id="KW-1185">Reference proteome</keyword>
<evidence type="ECO:0000313" key="7">
    <source>
        <dbReference type="EMBL" id="TDH19292.1"/>
    </source>
</evidence>
<dbReference type="Proteomes" id="UP000295627">
    <property type="component" value="Unassembled WGS sequence"/>
</dbReference>
<evidence type="ECO:0000256" key="2">
    <source>
        <dbReference type="ARBA" id="ARBA00008000"/>
    </source>
</evidence>
<protein>
    <submittedName>
        <fullName evidence="7">FAD-binding oxidoreductase</fullName>
    </submittedName>
    <submittedName>
        <fullName evidence="8">Putative FAD-linked oxidoreductase</fullName>
        <ecNumber evidence="8">1.-.-.-</ecNumber>
    </submittedName>
</protein>
<dbReference type="InterPro" id="IPR016167">
    <property type="entry name" value="FAD-bd_PCMH_sub1"/>
</dbReference>
<dbReference type="GO" id="GO:0071949">
    <property type="term" value="F:FAD binding"/>
    <property type="evidence" value="ECO:0007669"/>
    <property type="project" value="InterPro"/>
</dbReference>
<dbReference type="EMBL" id="RXLR01000019">
    <property type="protein sequence ID" value="TDH19292.1"/>
    <property type="molecule type" value="Genomic_DNA"/>
</dbReference>
<proteinExistence type="inferred from homology"/>
<evidence type="ECO:0000313" key="10">
    <source>
        <dbReference type="Proteomes" id="UP000295627"/>
    </source>
</evidence>
<dbReference type="Gene3D" id="3.30.43.10">
    <property type="entry name" value="Uridine Diphospho-n-acetylenolpyruvylglucosamine Reductase, domain 2"/>
    <property type="match status" value="1"/>
</dbReference>
<sequence>MSELARALVQIVGERYVSTDADVLAGRTIDQTGRYRGIASVLVRPGSAEEVAAILKACKEHDHPVTTQGGRTSMVAGTVTEHDDVLLSTERLTDIGPIDTVDRRIRVGSGVTLAALQQAATKENLQFGVDIGSRDSATLGGMASTNAGGLRTVRYGNMREQVIGLQVVLPDGSIMDRHSDVRADNTGYDLTSLFVGAEGTLGVITALELRLHPVPTHNVAAITGFGSLDQLVEASRIFRDLSGIAALELMDSRLGIPSPVDSPWLLLIELARDSDPTDDLAEALEAAGVAEHAAVGLDSTSRERLWQVRESIAEALGLHGPPLKFDVALPLAHIGEFERRAAALIAATVPDAIPVLFGHVGEGNLHLNVLRCPDSTALYQPMMTLIAGLGGNVSSEHGVGTLKRDYLGMARTPGDIAAMRAVKTAFDPTGYLNPAVLFSSQS</sequence>
<dbReference type="SUPFAM" id="SSF56176">
    <property type="entry name" value="FAD-binding/transporter-associated domain-like"/>
    <property type="match status" value="1"/>
</dbReference>
<comment type="similarity">
    <text evidence="2">Belongs to the FAD-binding oxidoreductase/transferase type 4 family.</text>
</comment>
<dbReference type="InterPro" id="IPR016164">
    <property type="entry name" value="FAD-linked_Oxase-like_C"/>
</dbReference>
<dbReference type="InterPro" id="IPR004113">
    <property type="entry name" value="FAD-bd_oxidored_4_C"/>
</dbReference>
<evidence type="ECO:0000256" key="4">
    <source>
        <dbReference type="ARBA" id="ARBA00022827"/>
    </source>
</evidence>
<dbReference type="GO" id="GO:0016491">
    <property type="term" value="F:oxidoreductase activity"/>
    <property type="evidence" value="ECO:0007669"/>
    <property type="project" value="UniProtKB-KW"/>
</dbReference>